<organism evidence="7 8">
    <name type="scientific">Jimgerdemannia flammicorona</name>
    <dbReference type="NCBI Taxonomy" id="994334"/>
    <lineage>
        <taxon>Eukaryota</taxon>
        <taxon>Fungi</taxon>
        <taxon>Fungi incertae sedis</taxon>
        <taxon>Mucoromycota</taxon>
        <taxon>Mucoromycotina</taxon>
        <taxon>Endogonomycetes</taxon>
        <taxon>Endogonales</taxon>
        <taxon>Endogonaceae</taxon>
        <taxon>Jimgerdemannia</taxon>
    </lineage>
</organism>
<dbReference type="SUPFAM" id="SSF46689">
    <property type="entry name" value="Homeodomain-like"/>
    <property type="match status" value="1"/>
</dbReference>
<feature type="compositionally biased region" description="Pro residues" evidence="5">
    <location>
        <begin position="101"/>
        <end position="111"/>
    </location>
</feature>
<dbReference type="InterPro" id="IPR050224">
    <property type="entry name" value="TALE_homeobox"/>
</dbReference>
<evidence type="ECO:0000256" key="2">
    <source>
        <dbReference type="ARBA" id="ARBA00023155"/>
    </source>
</evidence>
<proteinExistence type="predicted"/>
<protein>
    <recommendedName>
        <fullName evidence="6">Homeobox domain-containing protein</fullName>
    </recommendedName>
</protein>
<dbReference type="PROSITE" id="PS50071">
    <property type="entry name" value="HOMEOBOX_2"/>
    <property type="match status" value="1"/>
</dbReference>
<dbReference type="GO" id="GO:0005634">
    <property type="term" value="C:nucleus"/>
    <property type="evidence" value="ECO:0007669"/>
    <property type="project" value="UniProtKB-SubCell"/>
</dbReference>
<keyword evidence="8" id="KW-1185">Reference proteome</keyword>
<dbReference type="AlphaFoldDB" id="A0A433DFS3"/>
<feature type="region of interest" description="Disordered" evidence="5">
    <location>
        <begin position="207"/>
        <end position="236"/>
    </location>
</feature>
<evidence type="ECO:0000313" key="7">
    <source>
        <dbReference type="EMBL" id="RUP49688.1"/>
    </source>
</evidence>
<reference evidence="7 8" key="1">
    <citation type="journal article" date="2018" name="New Phytol.">
        <title>Phylogenomics of Endogonaceae and evolution of mycorrhizas within Mucoromycota.</title>
        <authorList>
            <person name="Chang Y."/>
            <person name="Desiro A."/>
            <person name="Na H."/>
            <person name="Sandor L."/>
            <person name="Lipzen A."/>
            <person name="Clum A."/>
            <person name="Barry K."/>
            <person name="Grigoriev I.V."/>
            <person name="Martin F.M."/>
            <person name="Stajich J.E."/>
            <person name="Smith M.E."/>
            <person name="Bonito G."/>
            <person name="Spatafora J.W."/>
        </authorList>
    </citation>
    <scope>NUCLEOTIDE SEQUENCE [LARGE SCALE GENOMIC DNA]</scope>
    <source>
        <strain evidence="7 8">GMNB39</strain>
    </source>
</reference>
<dbReference type="GO" id="GO:0006355">
    <property type="term" value="P:regulation of DNA-templated transcription"/>
    <property type="evidence" value="ECO:0007669"/>
    <property type="project" value="InterPro"/>
</dbReference>
<dbReference type="InterPro" id="IPR009057">
    <property type="entry name" value="Homeodomain-like_sf"/>
</dbReference>
<evidence type="ECO:0000256" key="4">
    <source>
        <dbReference type="PROSITE-ProRule" id="PRU00108"/>
    </source>
</evidence>
<evidence type="ECO:0000256" key="5">
    <source>
        <dbReference type="SAM" id="MobiDB-lite"/>
    </source>
</evidence>
<keyword evidence="1 4" id="KW-0238">DNA-binding</keyword>
<evidence type="ECO:0000259" key="6">
    <source>
        <dbReference type="PROSITE" id="PS50071"/>
    </source>
</evidence>
<dbReference type="Gene3D" id="1.10.10.60">
    <property type="entry name" value="Homeodomain-like"/>
    <property type="match status" value="1"/>
</dbReference>
<dbReference type="SMART" id="SM00389">
    <property type="entry name" value="HOX"/>
    <property type="match status" value="1"/>
</dbReference>
<gene>
    <name evidence="7" type="ORF">BC936DRAFT_141801</name>
</gene>
<evidence type="ECO:0000256" key="1">
    <source>
        <dbReference type="ARBA" id="ARBA00023125"/>
    </source>
</evidence>
<sequence>MSENKPKSFSPVILFYDYGDPLYGPVIQQKKREVSNMLQENGRMWSELRARTRSGFGSHRRDMSPHPPSVFSHNDMGINLPSDVSCAASLLPILKYSDRAPAPPSSPPPSPQATVSAKAGKRRGGSLPKLATFILKEWLTRHKRHPYPTEAEKQALASKTGLTMDQIAQWFVNARRRILLPMMTDESNDAHEAEFGAHPYGTLKRLEAGDSRDHTRKPAHRSASKTGIGPSSSMTC</sequence>
<evidence type="ECO:0000313" key="8">
    <source>
        <dbReference type="Proteomes" id="UP000268093"/>
    </source>
</evidence>
<feature type="region of interest" description="Disordered" evidence="5">
    <location>
        <begin position="98"/>
        <end position="124"/>
    </location>
</feature>
<dbReference type="CDD" id="cd00086">
    <property type="entry name" value="homeodomain"/>
    <property type="match status" value="1"/>
</dbReference>
<dbReference type="InterPro" id="IPR008422">
    <property type="entry name" value="KN_HD"/>
</dbReference>
<dbReference type="Proteomes" id="UP000268093">
    <property type="component" value="Unassembled WGS sequence"/>
</dbReference>
<dbReference type="Pfam" id="PF05920">
    <property type="entry name" value="Homeobox_KN"/>
    <property type="match status" value="1"/>
</dbReference>
<dbReference type="PANTHER" id="PTHR11850">
    <property type="entry name" value="HOMEOBOX PROTEIN TRANSCRIPTION FACTORS"/>
    <property type="match status" value="1"/>
</dbReference>
<dbReference type="GO" id="GO:0003677">
    <property type="term" value="F:DNA binding"/>
    <property type="evidence" value="ECO:0007669"/>
    <property type="project" value="UniProtKB-UniRule"/>
</dbReference>
<feature type="DNA-binding region" description="Homeobox" evidence="4">
    <location>
        <begin position="120"/>
        <end position="178"/>
    </location>
</feature>
<name>A0A433DFS3_9FUNG</name>
<feature type="domain" description="Homeobox" evidence="6">
    <location>
        <begin position="118"/>
        <end position="177"/>
    </location>
</feature>
<comment type="caution">
    <text evidence="7">The sequence shown here is derived from an EMBL/GenBank/DDBJ whole genome shotgun (WGS) entry which is preliminary data.</text>
</comment>
<accession>A0A433DFS3</accession>
<dbReference type="InterPro" id="IPR001356">
    <property type="entry name" value="HD"/>
</dbReference>
<dbReference type="EMBL" id="RBNI01002054">
    <property type="protein sequence ID" value="RUP49688.1"/>
    <property type="molecule type" value="Genomic_DNA"/>
</dbReference>
<evidence type="ECO:0000256" key="3">
    <source>
        <dbReference type="ARBA" id="ARBA00023242"/>
    </source>
</evidence>
<keyword evidence="2 4" id="KW-0371">Homeobox</keyword>
<comment type="subcellular location">
    <subcellularLocation>
        <location evidence="4">Nucleus</location>
    </subcellularLocation>
</comment>
<dbReference type="OrthoDB" id="10056939at2759"/>
<keyword evidence="3 4" id="KW-0539">Nucleus</keyword>
<feature type="compositionally biased region" description="Basic residues" evidence="5">
    <location>
        <begin position="214"/>
        <end position="223"/>
    </location>
</feature>